<evidence type="ECO:0000256" key="2">
    <source>
        <dbReference type="ARBA" id="ARBA00022723"/>
    </source>
</evidence>
<comment type="subcellular location">
    <subcellularLocation>
        <location evidence="6">Cytoplasm</location>
    </subcellularLocation>
</comment>
<dbReference type="RefSeq" id="WP_338618024.1">
    <property type="nucleotide sequence ID" value="NZ_AP028127.1"/>
</dbReference>
<feature type="binding site" evidence="6">
    <location>
        <position position="456"/>
    </location>
    <ligand>
        <name>hybrid [4Fe-2O-2S] cluster</name>
        <dbReference type="ChEBI" id="CHEBI:60519"/>
    </ligand>
</feature>
<accession>A0ABN6ZHV2</accession>
<evidence type="ECO:0000313" key="7">
    <source>
        <dbReference type="EMBL" id="BEH90942.1"/>
    </source>
</evidence>
<comment type="cofactor">
    <cofactor evidence="6">
        <name>[4Fe-4S] cluster</name>
        <dbReference type="ChEBI" id="CHEBI:49883"/>
    </cofactor>
    <text evidence="6">Binds 1 [4Fe-4S] cluster.</text>
</comment>
<dbReference type="EC" id="1.7.99.1" evidence="6"/>
<feature type="binding site" evidence="6">
    <location>
        <position position="491"/>
    </location>
    <ligand>
        <name>hybrid [4Fe-2O-2S] cluster</name>
        <dbReference type="ChEBI" id="CHEBI:60519"/>
    </ligand>
</feature>
<reference evidence="7" key="1">
    <citation type="journal article" date="2024" name="Int. J. Syst. Evol. Microbiol.">
        <title>Turicibacter faecis sp. nov., isolated from faeces of heart failure mouse model.</title>
        <authorList>
            <person name="Imamura Y."/>
            <person name="Motooka D."/>
            <person name="Nakajima Y."/>
            <person name="Ito S."/>
            <person name="Kitakaze M."/>
            <person name="Iida T."/>
            <person name="Nakamura S."/>
        </authorList>
    </citation>
    <scope>NUCLEOTIDE SEQUENCE</scope>
    <source>
        <strain evidence="7">TC023</strain>
    </source>
</reference>
<dbReference type="PANTHER" id="PTHR30109">
    <property type="entry name" value="HYDROXYLAMINE REDUCTASE"/>
    <property type="match status" value="1"/>
</dbReference>
<comment type="function">
    <text evidence="6">Catalyzes the reduction of hydroxylamine to form NH(3) and H(2)O.</text>
</comment>
<evidence type="ECO:0000256" key="1">
    <source>
        <dbReference type="ARBA" id="ARBA00022490"/>
    </source>
</evidence>
<keyword evidence="8" id="KW-1185">Reference proteome</keyword>
<dbReference type="PANTHER" id="PTHR30109:SF0">
    <property type="entry name" value="HYDROXYLAMINE REDUCTASE"/>
    <property type="match status" value="1"/>
</dbReference>
<feature type="binding site" evidence="6">
    <location>
        <position position="8"/>
    </location>
    <ligand>
        <name>[4Fe-4S] cluster</name>
        <dbReference type="ChEBI" id="CHEBI:49883"/>
    </ligand>
</feature>
<dbReference type="NCBIfam" id="NF003658">
    <property type="entry name" value="PRK05290.1"/>
    <property type="match status" value="1"/>
</dbReference>
<evidence type="ECO:0000256" key="5">
    <source>
        <dbReference type="ARBA" id="ARBA00023014"/>
    </source>
</evidence>
<dbReference type="Gene3D" id="3.40.50.2030">
    <property type="match status" value="2"/>
</dbReference>
<name>A0ABN6ZHV2_9FIRM</name>
<evidence type="ECO:0000256" key="3">
    <source>
        <dbReference type="ARBA" id="ARBA00023002"/>
    </source>
</evidence>
<feature type="binding site" evidence="6">
    <location>
        <position position="310"/>
    </location>
    <ligand>
        <name>hybrid [4Fe-2O-2S] cluster</name>
        <dbReference type="ChEBI" id="CHEBI:60519"/>
    </ligand>
</feature>
<protein>
    <recommendedName>
        <fullName evidence="6">Hydroxylamine reductase</fullName>
        <ecNumber evidence="6">1.7.99.1</ecNumber>
    </recommendedName>
    <alternativeName>
        <fullName evidence="6">Hybrid-cluster protein</fullName>
        <shortName evidence="6">HCP</shortName>
    </alternativeName>
    <alternativeName>
        <fullName evidence="6">Prismane protein</fullName>
    </alternativeName>
</protein>
<dbReference type="InterPro" id="IPR011254">
    <property type="entry name" value="Prismane-like_sf"/>
</dbReference>
<feature type="binding site" evidence="6">
    <location>
        <position position="431"/>
    </location>
    <ligand>
        <name>hybrid [4Fe-2O-2S] cluster</name>
        <dbReference type="ChEBI" id="CHEBI:60519"/>
    </ligand>
</feature>
<feature type="modified residue" description="Cysteine persulfide" evidence="6">
    <location>
        <position position="403"/>
    </location>
</feature>
<feature type="binding site" evidence="6">
    <location>
        <position position="242"/>
    </location>
    <ligand>
        <name>hybrid [4Fe-2O-2S] cluster</name>
        <dbReference type="ChEBI" id="CHEBI:60519"/>
    </ligand>
</feature>
<feature type="binding site" evidence="6">
    <location>
        <position position="23"/>
    </location>
    <ligand>
        <name>[4Fe-4S] cluster</name>
        <dbReference type="ChEBI" id="CHEBI:49883"/>
    </ligand>
</feature>
<feature type="binding site" evidence="6">
    <location>
        <position position="266"/>
    </location>
    <ligand>
        <name>hybrid [4Fe-2O-2S] cluster</name>
        <dbReference type="ChEBI" id="CHEBI:60519"/>
    </ligand>
</feature>
<dbReference type="HAMAP" id="MF_00069">
    <property type="entry name" value="Hydroxylam_reduct"/>
    <property type="match status" value="1"/>
</dbReference>
<dbReference type="InterPro" id="IPR004137">
    <property type="entry name" value="HCP/CODH"/>
</dbReference>
<keyword evidence="6" id="KW-0004">4Fe-4S</keyword>
<evidence type="ECO:0000256" key="4">
    <source>
        <dbReference type="ARBA" id="ARBA00023004"/>
    </source>
</evidence>
<keyword evidence="5 6" id="KW-0411">Iron-sulfur</keyword>
<organism evidence="7 8">
    <name type="scientific">Turicibacter faecis</name>
    <dbReference type="NCBI Taxonomy" id="2963365"/>
    <lineage>
        <taxon>Bacteria</taxon>
        <taxon>Bacillati</taxon>
        <taxon>Bacillota</taxon>
        <taxon>Erysipelotrichia</taxon>
        <taxon>Erysipelotrichales</taxon>
        <taxon>Turicibacteraceae</taxon>
        <taxon>Turicibacter</taxon>
    </lineage>
</organism>
<dbReference type="SUPFAM" id="SSF56821">
    <property type="entry name" value="Prismane protein-like"/>
    <property type="match status" value="1"/>
</dbReference>
<evidence type="ECO:0000256" key="6">
    <source>
        <dbReference type="HAMAP-Rule" id="MF_00069"/>
    </source>
</evidence>
<keyword evidence="3 6" id="KW-0560">Oxidoreductase</keyword>
<dbReference type="InterPro" id="IPR010048">
    <property type="entry name" value="Hydroxylam_reduct"/>
</dbReference>
<keyword evidence="2 6" id="KW-0479">Metal-binding</keyword>
<keyword evidence="1 6" id="KW-0963">Cytoplasm</keyword>
<comment type="similarity">
    <text evidence="6">Belongs to the HCP family.</text>
</comment>
<proteinExistence type="inferred from homology"/>
<evidence type="ECO:0000313" key="8">
    <source>
        <dbReference type="Proteomes" id="UP001432099"/>
    </source>
</evidence>
<feature type="binding site" evidence="6">
    <location>
        <position position="17"/>
    </location>
    <ligand>
        <name>[4Fe-4S] cluster</name>
        <dbReference type="ChEBI" id="CHEBI:49883"/>
    </ligand>
</feature>
<dbReference type="InterPro" id="IPR016099">
    <property type="entry name" value="Prismane-like_a/b-sand"/>
</dbReference>
<gene>
    <name evidence="6" type="primary">hcp</name>
    <name evidence="7" type="ORF">T23_10440</name>
</gene>
<dbReference type="InterPro" id="IPR016100">
    <property type="entry name" value="Prismane_a-bundle"/>
</dbReference>
<feature type="binding site" evidence="6">
    <location>
        <position position="493"/>
    </location>
    <ligand>
        <name>hybrid [4Fe-2O-2S] cluster</name>
        <dbReference type="ChEBI" id="CHEBI:60519"/>
    </ligand>
</feature>
<dbReference type="PIRSF" id="PIRSF000076">
    <property type="entry name" value="HCP"/>
    <property type="match status" value="1"/>
</dbReference>
<dbReference type="EMBL" id="AP028127">
    <property type="protein sequence ID" value="BEH90942.1"/>
    <property type="molecule type" value="Genomic_DNA"/>
</dbReference>
<comment type="cofactor">
    <cofactor evidence="6">
        <name>hybrid [4Fe-2O-2S] cluster</name>
        <dbReference type="ChEBI" id="CHEBI:60519"/>
    </cofactor>
    <text evidence="6">Binds 1 hybrid [4Fe-2O-2S] cluster.</text>
</comment>
<dbReference type="Pfam" id="PF03063">
    <property type="entry name" value="Prismane"/>
    <property type="match status" value="1"/>
</dbReference>
<feature type="binding site" description="via persulfide group" evidence="6">
    <location>
        <position position="403"/>
    </location>
    <ligand>
        <name>hybrid [4Fe-2O-2S] cluster</name>
        <dbReference type="ChEBI" id="CHEBI:60519"/>
    </ligand>
</feature>
<keyword evidence="4 6" id="KW-0408">Iron</keyword>
<feature type="binding site" evidence="6">
    <location>
        <position position="5"/>
    </location>
    <ligand>
        <name>[4Fe-4S] cluster</name>
        <dbReference type="ChEBI" id="CHEBI:49883"/>
    </ligand>
</feature>
<dbReference type="NCBIfam" id="TIGR01703">
    <property type="entry name" value="hybrid_clust"/>
    <property type="match status" value="1"/>
</dbReference>
<comment type="catalytic activity">
    <reaction evidence="6">
        <text>A + NH4(+) + H2O = hydroxylamine + AH2 + H(+)</text>
        <dbReference type="Rhea" id="RHEA:22052"/>
        <dbReference type="ChEBI" id="CHEBI:13193"/>
        <dbReference type="ChEBI" id="CHEBI:15377"/>
        <dbReference type="ChEBI" id="CHEBI:15378"/>
        <dbReference type="ChEBI" id="CHEBI:15429"/>
        <dbReference type="ChEBI" id="CHEBI:17499"/>
        <dbReference type="ChEBI" id="CHEBI:28938"/>
        <dbReference type="EC" id="1.7.99.1"/>
    </reaction>
</comment>
<dbReference type="Gene3D" id="1.20.1270.20">
    <property type="match status" value="2"/>
</dbReference>
<dbReference type="Proteomes" id="UP001432099">
    <property type="component" value="Chromosome"/>
</dbReference>
<sequence>MTMFCNQCQEAAKGVGCTVFGVCGKSPELTALMDTFIYSLIGLSCLALEVKEEKELVREVDLFVTEGLFATITNANFDEEEFVTRIKESIRLRNQLKERLIHTNLPILTHDIVNFEVDHKQSMIKKALSVAIHSTTENEDIRSLRELILFGLKGLAAYTSHAEKLGFTDDELFNNLHRFMATLIQPDLDVSAYTTLALELGNVGVLAMSLLDQANTSSFRHPELTKVNIGVQNRPGILITGHDLHDLKQLLEQTQDTGVDVYTHSEMLPAHYYPELKKYPHLVGNYGNAWHEQTKEFETFNGPIVFTTNCLVPPRQGCTYTERVYTTGNTGHPDFKVIKTLADGTKDFSCVIEHALTCAAPTPLETGEIIGGFAHHQVLSLADSVVGAIKEGAIKNFVVMAGCDGRHKERTYYTDFAKELPQDSVILTAGCAKYKYNKLNLGDINGIPRLLDAGQCNDSYSLVVIALKLKEALGLEDINDLPIAYNIAWYEQKAVIVLLALLALGVKNIHLGPTLPAFLSPNVLQVLVENFAIGGISTVEEDLNEFLKA</sequence>